<evidence type="ECO:0000256" key="5">
    <source>
        <dbReference type="ARBA" id="ARBA00023136"/>
    </source>
</evidence>
<evidence type="ECO:0000256" key="9">
    <source>
        <dbReference type="SAM" id="Phobius"/>
    </source>
</evidence>
<evidence type="ECO:0000313" key="11">
    <source>
        <dbReference type="EMBL" id="VDI49588.1"/>
    </source>
</evidence>
<feature type="transmembrane region" description="Helical" evidence="9">
    <location>
        <begin position="55"/>
        <end position="76"/>
    </location>
</feature>
<comment type="similarity">
    <text evidence="8">Belongs to the G-protein coupled receptor 1 family.</text>
</comment>
<feature type="transmembrane region" description="Helical" evidence="9">
    <location>
        <begin position="96"/>
        <end position="114"/>
    </location>
</feature>
<dbReference type="PROSITE" id="PS00237">
    <property type="entry name" value="G_PROTEIN_RECEP_F1_1"/>
    <property type="match status" value="1"/>
</dbReference>
<evidence type="ECO:0000313" key="12">
    <source>
        <dbReference type="Proteomes" id="UP000596742"/>
    </source>
</evidence>
<comment type="subcellular location">
    <subcellularLocation>
        <location evidence="1">Membrane</location>
        <topology evidence="1">Multi-pass membrane protein</topology>
    </subcellularLocation>
</comment>
<feature type="transmembrane region" description="Helical" evidence="9">
    <location>
        <begin position="185"/>
        <end position="209"/>
    </location>
</feature>
<dbReference type="Pfam" id="PF00001">
    <property type="entry name" value="7tm_1"/>
    <property type="match status" value="1"/>
</dbReference>
<dbReference type="InterPro" id="IPR017452">
    <property type="entry name" value="GPCR_Rhodpsn_7TM"/>
</dbReference>
<comment type="caution">
    <text evidence="11">The sequence shown here is derived from an EMBL/GenBank/DDBJ whole genome shotgun (WGS) entry which is preliminary data.</text>
</comment>
<feature type="domain" description="G-protein coupled receptors family 1 profile" evidence="10">
    <location>
        <begin position="36"/>
        <end position="366"/>
    </location>
</feature>
<evidence type="ECO:0000256" key="7">
    <source>
        <dbReference type="ARBA" id="ARBA00023224"/>
    </source>
</evidence>
<keyword evidence="7 8" id="KW-0807">Transducer</keyword>
<sequence>MVTEGMLLEELNQEEAKQYVGGIIFVTIVMIIGIIGNLHVLFVYTFRIKPSNHRIFILSLAVLDMITCIVGMPFIIVDLRNPLTFTMVSACKVLRFVNYFICTSSALILTVIAIDRYRKICVPLGKQFSKRIAKALILVCLGTSMVLSWPAPVLYGHSSINTTNSNITGVRCFTEDQFKNTQLQVYFNAVLILLVFVVFGILLVLYSLIGMVISKHTTFKGSVPGATSSDSSKHKITVSTDVSSEDKLVFKGENVTKNIHGVNLKENELIDLPNASLSVTGTNNTPGILDTKKLEKSKFDRAKRTAFMFFLITAFFFISYFPHLTLQILAFVKTGFVSNMSFSEKVLYNTFRWCFFINNMSNCFVYGFCDTRFRTEVKKIYNTLFCRKR</sequence>
<gene>
    <name evidence="11" type="ORF">MGAL_10B052827</name>
</gene>
<proteinExistence type="inferred from homology"/>
<evidence type="ECO:0000256" key="2">
    <source>
        <dbReference type="ARBA" id="ARBA00022692"/>
    </source>
</evidence>
<feature type="transmembrane region" description="Helical" evidence="9">
    <location>
        <begin position="135"/>
        <end position="155"/>
    </location>
</feature>
<evidence type="ECO:0000256" key="4">
    <source>
        <dbReference type="ARBA" id="ARBA00023040"/>
    </source>
</evidence>
<keyword evidence="5 9" id="KW-0472">Membrane</keyword>
<dbReference type="PRINTS" id="PR00237">
    <property type="entry name" value="GPCRRHODOPSN"/>
</dbReference>
<dbReference type="Gene3D" id="1.20.1070.10">
    <property type="entry name" value="Rhodopsin 7-helix transmembrane proteins"/>
    <property type="match status" value="1"/>
</dbReference>
<organism evidence="11 12">
    <name type="scientific">Mytilus galloprovincialis</name>
    <name type="common">Mediterranean mussel</name>
    <dbReference type="NCBI Taxonomy" id="29158"/>
    <lineage>
        <taxon>Eukaryota</taxon>
        <taxon>Metazoa</taxon>
        <taxon>Spiralia</taxon>
        <taxon>Lophotrochozoa</taxon>
        <taxon>Mollusca</taxon>
        <taxon>Bivalvia</taxon>
        <taxon>Autobranchia</taxon>
        <taxon>Pteriomorphia</taxon>
        <taxon>Mytilida</taxon>
        <taxon>Mytiloidea</taxon>
        <taxon>Mytilidae</taxon>
        <taxon>Mytilinae</taxon>
        <taxon>Mytilus</taxon>
    </lineage>
</organism>
<dbReference type="PANTHER" id="PTHR24238">
    <property type="entry name" value="G-PROTEIN COUPLED RECEPTOR"/>
    <property type="match status" value="1"/>
</dbReference>
<dbReference type="GO" id="GO:0004930">
    <property type="term" value="F:G protein-coupled receptor activity"/>
    <property type="evidence" value="ECO:0007669"/>
    <property type="project" value="UniProtKB-KW"/>
</dbReference>
<accession>A0A8B6FG06</accession>
<evidence type="ECO:0000256" key="3">
    <source>
        <dbReference type="ARBA" id="ARBA00022989"/>
    </source>
</evidence>
<reference evidence="11" key="1">
    <citation type="submission" date="2018-11" db="EMBL/GenBank/DDBJ databases">
        <authorList>
            <person name="Alioto T."/>
            <person name="Alioto T."/>
        </authorList>
    </citation>
    <scope>NUCLEOTIDE SEQUENCE</scope>
</reference>
<evidence type="ECO:0000256" key="6">
    <source>
        <dbReference type="ARBA" id="ARBA00023170"/>
    </source>
</evidence>
<dbReference type="Proteomes" id="UP000596742">
    <property type="component" value="Unassembled WGS sequence"/>
</dbReference>
<dbReference type="InterPro" id="IPR000276">
    <property type="entry name" value="GPCR_Rhodpsn"/>
</dbReference>
<name>A0A8B6FG06_MYTGA</name>
<keyword evidence="6 8" id="KW-0675">Receptor</keyword>
<feature type="transmembrane region" description="Helical" evidence="9">
    <location>
        <begin position="350"/>
        <end position="369"/>
    </location>
</feature>
<dbReference type="PROSITE" id="PS50262">
    <property type="entry name" value="G_PROTEIN_RECEP_F1_2"/>
    <property type="match status" value="1"/>
</dbReference>
<keyword evidence="12" id="KW-1185">Reference proteome</keyword>
<keyword evidence="4 8" id="KW-0297">G-protein coupled receptor</keyword>
<evidence type="ECO:0000256" key="1">
    <source>
        <dbReference type="ARBA" id="ARBA00004141"/>
    </source>
</evidence>
<feature type="transmembrane region" description="Helical" evidence="9">
    <location>
        <begin position="306"/>
        <end position="330"/>
    </location>
</feature>
<feature type="transmembrane region" description="Helical" evidence="9">
    <location>
        <begin position="20"/>
        <end position="43"/>
    </location>
</feature>
<dbReference type="GO" id="GO:0016020">
    <property type="term" value="C:membrane"/>
    <property type="evidence" value="ECO:0007669"/>
    <property type="project" value="UniProtKB-SubCell"/>
</dbReference>
<dbReference type="EMBL" id="UYJE01006845">
    <property type="protein sequence ID" value="VDI49588.1"/>
    <property type="molecule type" value="Genomic_DNA"/>
</dbReference>
<keyword evidence="3 9" id="KW-1133">Transmembrane helix</keyword>
<dbReference type="PANTHER" id="PTHR24238:SF47">
    <property type="entry name" value="ECDYSTEROIDS_DOPAMINE RECEPTOR-RELATED"/>
    <property type="match status" value="1"/>
</dbReference>
<dbReference type="OrthoDB" id="5969463at2759"/>
<protein>
    <recommendedName>
        <fullName evidence="10">G-protein coupled receptors family 1 profile domain-containing protein</fullName>
    </recommendedName>
</protein>
<keyword evidence="2 8" id="KW-0812">Transmembrane</keyword>
<dbReference type="CDD" id="cd00637">
    <property type="entry name" value="7tm_classA_rhodopsin-like"/>
    <property type="match status" value="1"/>
</dbReference>
<evidence type="ECO:0000259" key="10">
    <source>
        <dbReference type="PROSITE" id="PS50262"/>
    </source>
</evidence>
<evidence type="ECO:0000256" key="8">
    <source>
        <dbReference type="RuleBase" id="RU000688"/>
    </source>
</evidence>
<dbReference type="AlphaFoldDB" id="A0A8B6FG06"/>
<dbReference type="SUPFAM" id="SSF81321">
    <property type="entry name" value="Family A G protein-coupled receptor-like"/>
    <property type="match status" value="1"/>
</dbReference>